<evidence type="ECO:0000256" key="1">
    <source>
        <dbReference type="SAM" id="MobiDB-lite"/>
    </source>
</evidence>
<dbReference type="GO" id="GO:0003676">
    <property type="term" value="F:nucleic acid binding"/>
    <property type="evidence" value="ECO:0007669"/>
    <property type="project" value="InterPro"/>
</dbReference>
<dbReference type="Gene3D" id="3.30.420.10">
    <property type="entry name" value="Ribonuclease H-like superfamily/Ribonuclease H"/>
    <property type="match status" value="1"/>
</dbReference>
<feature type="region of interest" description="Disordered" evidence="1">
    <location>
        <begin position="13"/>
        <end position="54"/>
    </location>
</feature>
<dbReference type="PANTHER" id="PTHR37984:SF5">
    <property type="entry name" value="PROTEIN NYNRIN-LIKE"/>
    <property type="match status" value="1"/>
</dbReference>
<reference evidence="3 4" key="1">
    <citation type="submission" date="2015-03" db="EMBL/GenBank/DDBJ databases">
        <title>Draft genome of the nematode, Opisthorchis viverrini.</title>
        <authorList>
            <person name="Mitreva M."/>
        </authorList>
    </citation>
    <scope>NUCLEOTIDE SEQUENCE [LARGE SCALE GENOMIC DNA]</scope>
    <source>
        <strain evidence="3">Khon Kaen</strain>
    </source>
</reference>
<name>A0A1S8WZD8_OPIVI</name>
<evidence type="ECO:0000313" key="4">
    <source>
        <dbReference type="Proteomes" id="UP000243686"/>
    </source>
</evidence>
<evidence type="ECO:0000259" key="2">
    <source>
        <dbReference type="PROSITE" id="PS50994"/>
    </source>
</evidence>
<dbReference type="EMBL" id="KV893045">
    <property type="protein sequence ID" value="OON19798.1"/>
    <property type="molecule type" value="Genomic_DNA"/>
</dbReference>
<dbReference type="InterPro" id="IPR036397">
    <property type="entry name" value="RNaseH_sf"/>
</dbReference>
<sequence length="230" mass="25864">MFSKQAIAILPAPDNVLSPETLKQQINQDPGNQRNGNQNDGQNDSNGSEDRPSKTVEAALADNDAVEYEEYYSYEEGHVAGHQETPGKLDKLGLNAKDFPSPAETQYGDRISFEGPINPQNSTIDEMVKVLQYFSNQELIVADNGTRFTSTHFRQFWKENGIAQKFSPNHPQSNGRAERFVDTVKRGLLQVGGRKTSGKTIPPSLKMHQNSPNIIARRMQVWKENQDYLR</sequence>
<dbReference type="PANTHER" id="PTHR37984">
    <property type="entry name" value="PROTEIN CBG26694"/>
    <property type="match status" value="1"/>
</dbReference>
<dbReference type="InterPro" id="IPR012337">
    <property type="entry name" value="RNaseH-like_sf"/>
</dbReference>
<feature type="domain" description="Integrase catalytic" evidence="2">
    <location>
        <begin position="120"/>
        <end position="188"/>
    </location>
</feature>
<evidence type="ECO:0000313" key="3">
    <source>
        <dbReference type="EMBL" id="OON19798.1"/>
    </source>
</evidence>
<dbReference type="Proteomes" id="UP000243686">
    <property type="component" value="Unassembled WGS sequence"/>
</dbReference>
<proteinExistence type="predicted"/>
<organism evidence="3 4">
    <name type="scientific">Opisthorchis viverrini</name>
    <name type="common">Southeast Asian liver fluke</name>
    <dbReference type="NCBI Taxonomy" id="6198"/>
    <lineage>
        <taxon>Eukaryota</taxon>
        <taxon>Metazoa</taxon>
        <taxon>Spiralia</taxon>
        <taxon>Lophotrochozoa</taxon>
        <taxon>Platyhelminthes</taxon>
        <taxon>Trematoda</taxon>
        <taxon>Digenea</taxon>
        <taxon>Opisthorchiida</taxon>
        <taxon>Opisthorchiata</taxon>
        <taxon>Opisthorchiidae</taxon>
        <taxon>Opisthorchis</taxon>
    </lineage>
</organism>
<dbReference type="GO" id="GO:0015074">
    <property type="term" value="P:DNA integration"/>
    <property type="evidence" value="ECO:0007669"/>
    <property type="project" value="InterPro"/>
</dbReference>
<dbReference type="SUPFAM" id="SSF53098">
    <property type="entry name" value="Ribonuclease H-like"/>
    <property type="match status" value="1"/>
</dbReference>
<accession>A0A1S8WZD8</accession>
<dbReference type="InterPro" id="IPR001584">
    <property type="entry name" value="Integrase_cat-core"/>
</dbReference>
<protein>
    <recommendedName>
        <fullName evidence="2">Integrase catalytic domain-containing protein</fullName>
    </recommendedName>
</protein>
<dbReference type="AlphaFoldDB" id="A0A1S8WZD8"/>
<keyword evidence="4" id="KW-1185">Reference proteome</keyword>
<feature type="compositionally biased region" description="Low complexity" evidence="1">
    <location>
        <begin position="27"/>
        <end position="46"/>
    </location>
</feature>
<dbReference type="InterPro" id="IPR050951">
    <property type="entry name" value="Retrovirus_Pol_polyprotein"/>
</dbReference>
<dbReference type="PROSITE" id="PS50994">
    <property type="entry name" value="INTEGRASE"/>
    <property type="match status" value="1"/>
</dbReference>
<gene>
    <name evidence="3" type="ORF">X801_04328</name>
</gene>